<accession>A0AB39MAF3</accession>
<dbReference type="AlphaFoldDB" id="A0AB39MAF3"/>
<dbReference type="RefSeq" id="WP_369189095.1">
    <property type="nucleotide sequence ID" value="NZ_CP163431.1"/>
</dbReference>
<name>A0AB39MAF3_9ACTN</name>
<evidence type="ECO:0000313" key="1">
    <source>
        <dbReference type="EMBL" id="XDQ03118.1"/>
    </source>
</evidence>
<dbReference type="EMBL" id="CP163431">
    <property type="protein sequence ID" value="XDQ03118.1"/>
    <property type="molecule type" value="Genomic_DNA"/>
</dbReference>
<organism evidence="1">
    <name type="scientific">Streptomyces sp. R08</name>
    <dbReference type="NCBI Taxonomy" id="3238624"/>
    <lineage>
        <taxon>Bacteria</taxon>
        <taxon>Bacillati</taxon>
        <taxon>Actinomycetota</taxon>
        <taxon>Actinomycetes</taxon>
        <taxon>Kitasatosporales</taxon>
        <taxon>Streptomycetaceae</taxon>
        <taxon>Streptomyces</taxon>
    </lineage>
</organism>
<protein>
    <submittedName>
        <fullName evidence="1">Uncharacterized protein</fullName>
    </submittedName>
</protein>
<sequence>MATAGKTQTADEKIADAETALTELADALKAAGVTLPSLRLDPGSMAGPAPLCLVDLSRCNVKTARALAAVIRAGVTETER</sequence>
<gene>
    <name evidence="1" type="ORF">AB5J58_24520</name>
</gene>
<reference evidence="1" key="1">
    <citation type="submission" date="2024-07" db="EMBL/GenBank/DDBJ databases">
        <authorList>
            <person name="Yu S.T."/>
        </authorList>
    </citation>
    <scope>NUCLEOTIDE SEQUENCE</scope>
    <source>
        <strain evidence="1">R08</strain>
    </source>
</reference>
<proteinExistence type="predicted"/>